<sequence length="71" mass="8317">MEAAPGLYELAFDVAEVNFISSFRRLLALRLISERRNALSWVVPREKISRPIFWDEGVFFVPSFNLKRQDT</sequence>
<dbReference type="STRING" id="407036.SAMN05216243_1964"/>
<dbReference type="Proteomes" id="UP000198694">
    <property type="component" value="Unassembled WGS sequence"/>
</dbReference>
<dbReference type="AlphaFoldDB" id="A0A1G8Z504"/>
<dbReference type="EMBL" id="FNFL01000002">
    <property type="protein sequence ID" value="SDK09300.1"/>
    <property type="molecule type" value="Genomic_DNA"/>
</dbReference>
<evidence type="ECO:0000313" key="1">
    <source>
        <dbReference type="EMBL" id="SDK09300.1"/>
    </source>
</evidence>
<organism evidence="1 2">
    <name type="scientific">Sediminibacillus albus</name>
    <dbReference type="NCBI Taxonomy" id="407036"/>
    <lineage>
        <taxon>Bacteria</taxon>
        <taxon>Bacillati</taxon>
        <taxon>Bacillota</taxon>
        <taxon>Bacilli</taxon>
        <taxon>Bacillales</taxon>
        <taxon>Bacillaceae</taxon>
        <taxon>Sediminibacillus</taxon>
    </lineage>
</organism>
<name>A0A1G8Z504_9BACI</name>
<keyword evidence="2" id="KW-1185">Reference proteome</keyword>
<proteinExistence type="predicted"/>
<accession>A0A1G8Z504</accession>
<gene>
    <name evidence="1" type="ORF">SAMN05216243_1964</name>
</gene>
<reference evidence="1 2" key="1">
    <citation type="submission" date="2016-10" db="EMBL/GenBank/DDBJ databases">
        <authorList>
            <person name="de Groot N.N."/>
        </authorList>
    </citation>
    <scope>NUCLEOTIDE SEQUENCE [LARGE SCALE GENOMIC DNA]</scope>
    <source>
        <strain evidence="1 2">CGMCC 1.6502</strain>
    </source>
</reference>
<evidence type="ECO:0000313" key="2">
    <source>
        <dbReference type="Proteomes" id="UP000198694"/>
    </source>
</evidence>
<protein>
    <submittedName>
        <fullName evidence="1">Uncharacterized protein</fullName>
    </submittedName>
</protein>